<dbReference type="PANTHER" id="PTHR36507">
    <property type="entry name" value="BLL1555 PROTEIN"/>
    <property type="match status" value="1"/>
</dbReference>
<evidence type="ECO:0000313" key="3">
    <source>
        <dbReference type="Proteomes" id="UP000675163"/>
    </source>
</evidence>
<sequence length="136" mass="14392">MKQQAWSLGAVPISRRRMLRGAAGVLGVGAVALLTGCARPSKPELVPSDDEVKAAVTVWVVDNAYEPATVEVAAGTAVRWVFDGTMEHDVVAEDGSFVSELVTGGSYTHLFTEAGEFPYDCSIHPEMTGMVKVVAP</sequence>
<reference evidence="2" key="1">
    <citation type="submission" date="2021-02" db="EMBL/GenBank/DDBJ databases">
        <title>Sequencing the genomes of 1000 actinobacteria strains.</title>
        <authorList>
            <person name="Klenk H.-P."/>
        </authorList>
    </citation>
    <scope>NUCLEOTIDE SEQUENCE</scope>
    <source>
        <strain evidence="2">DSM 22850</strain>
    </source>
</reference>
<dbReference type="EMBL" id="JAFIDA010000001">
    <property type="protein sequence ID" value="MBP1326183.1"/>
    <property type="molecule type" value="Genomic_DNA"/>
</dbReference>
<dbReference type="InterPro" id="IPR006311">
    <property type="entry name" value="TAT_signal"/>
</dbReference>
<proteinExistence type="predicted"/>
<comment type="caution">
    <text evidence="2">The sequence shown here is derived from an EMBL/GenBank/DDBJ whole genome shotgun (WGS) entry which is preliminary data.</text>
</comment>
<protein>
    <submittedName>
        <fullName evidence="2">Plastocyanin</fullName>
    </submittedName>
</protein>
<feature type="domain" description="EfeO-type cupredoxin-like" evidence="1">
    <location>
        <begin position="42"/>
        <end position="131"/>
    </location>
</feature>
<dbReference type="RefSeq" id="WP_209705133.1">
    <property type="nucleotide sequence ID" value="NZ_JAFIDA010000001.1"/>
</dbReference>
<accession>A0A940PN21</accession>
<name>A0A940PN21_9MICO</name>
<organism evidence="2 3">
    <name type="scientific">Leucobacter exalbidus</name>
    <dbReference type="NCBI Taxonomy" id="662960"/>
    <lineage>
        <taxon>Bacteria</taxon>
        <taxon>Bacillati</taxon>
        <taxon>Actinomycetota</taxon>
        <taxon>Actinomycetes</taxon>
        <taxon>Micrococcales</taxon>
        <taxon>Microbacteriaceae</taxon>
        <taxon>Leucobacter</taxon>
    </lineage>
</organism>
<dbReference type="PROSITE" id="PS51318">
    <property type="entry name" value="TAT"/>
    <property type="match status" value="1"/>
</dbReference>
<dbReference type="InterPro" id="IPR052721">
    <property type="entry name" value="ET_Amicyanin"/>
</dbReference>
<evidence type="ECO:0000259" key="1">
    <source>
        <dbReference type="Pfam" id="PF13473"/>
    </source>
</evidence>
<dbReference type="Pfam" id="PF13473">
    <property type="entry name" value="Cupredoxin_1"/>
    <property type="match status" value="1"/>
</dbReference>
<dbReference type="InterPro" id="IPR028096">
    <property type="entry name" value="EfeO_Cupredoxin"/>
</dbReference>
<dbReference type="AlphaFoldDB" id="A0A940PN21"/>
<dbReference type="SUPFAM" id="SSF49503">
    <property type="entry name" value="Cupredoxins"/>
    <property type="match status" value="1"/>
</dbReference>
<dbReference type="Proteomes" id="UP000675163">
    <property type="component" value="Unassembled WGS sequence"/>
</dbReference>
<dbReference type="PANTHER" id="PTHR36507:SF1">
    <property type="entry name" value="BLL1555 PROTEIN"/>
    <property type="match status" value="1"/>
</dbReference>
<keyword evidence="3" id="KW-1185">Reference proteome</keyword>
<dbReference type="InterPro" id="IPR008972">
    <property type="entry name" value="Cupredoxin"/>
</dbReference>
<evidence type="ECO:0000313" key="2">
    <source>
        <dbReference type="EMBL" id="MBP1326183.1"/>
    </source>
</evidence>
<dbReference type="Gene3D" id="2.60.40.420">
    <property type="entry name" value="Cupredoxins - blue copper proteins"/>
    <property type="match status" value="1"/>
</dbReference>
<gene>
    <name evidence="2" type="ORF">JOF28_001415</name>
</gene>